<comment type="domain">
    <text evidence="5">The RxLR-dEER motif acts to carry the protein into the host cell cytoplasm through binding to cell surface phosphatidylinositol-3-phosphate.</text>
</comment>
<organism evidence="7 8">
    <name type="scientific">Phytophthora fragariaefolia</name>
    <dbReference type="NCBI Taxonomy" id="1490495"/>
    <lineage>
        <taxon>Eukaryota</taxon>
        <taxon>Sar</taxon>
        <taxon>Stramenopiles</taxon>
        <taxon>Oomycota</taxon>
        <taxon>Peronosporomycetes</taxon>
        <taxon>Peronosporales</taxon>
        <taxon>Peronosporaceae</taxon>
        <taxon>Phytophthora</taxon>
    </lineage>
</organism>
<comment type="function">
    <text evidence="5">Effector that suppresses plant defense responses during pathogen infection.</text>
</comment>
<keyword evidence="8" id="KW-1185">Reference proteome</keyword>
<evidence type="ECO:0000256" key="3">
    <source>
        <dbReference type="ARBA" id="ARBA00022525"/>
    </source>
</evidence>
<dbReference type="OrthoDB" id="97649at2759"/>
<gene>
    <name evidence="7" type="ORF">Pfra01_000737200</name>
</gene>
<keyword evidence="3 5" id="KW-0964">Secreted</keyword>
<name>A0A9W6X5D1_9STRA</name>
<evidence type="ECO:0000256" key="5">
    <source>
        <dbReference type="RuleBase" id="RU367124"/>
    </source>
</evidence>
<keyword evidence="6" id="KW-0472">Membrane</keyword>
<protein>
    <recommendedName>
        <fullName evidence="5">RxLR effector protein</fullName>
    </recommendedName>
</protein>
<comment type="caution">
    <text evidence="7">The sequence shown here is derived from an EMBL/GenBank/DDBJ whole genome shotgun (WGS) entry which is preliminary data.</text>
</comment>
<keyword evidence="6" id="KW-1133">Transmembrane helix</keyword>
<sequence length="186" mass="21159">MNALNHVDILGYAAPSTCSPHALYWELLLSYRSARESHSTIYSTDNHSTLRYSALLRMRLAYFLAVVVAATLHASGTAFVTTKNSNDAAITNVAAADLIHSFEATKDNGGRMLRKTKENAVSKEERLEEERSSANWWLSVKHRFAPLKRFIPMTEEYKMRNKIKNRVSNGRRRARNRENFDASIIP</sequence>
<comment type="similarity">
    <text evidence="2 5">Belongs to the RxLR effector family.</text>
</comment>
<accession>A0A9W6X5D1</accession>
<comment type="subcellular location">
    <subcellularLocation>
        <location evidence="1 5">Secreted</location>
    </subcellularLocation>
</comment>
<keyword evidence="6" id="KW-0812">Transmembrane</keyword>
<feature type="transmembrane region" description="Helical" evidence="6">
    <location>
        <begin position="60"/>
        <end position="80"/>
    </location>
</feature>
<evidence type="ECO:0000256" key="1">
    <source>
        <dbReference type="ARBA" id="ARBA00004613"/>
    </source>
</evidence>
<evidence type="ECO:0000256" key="6">
    <source>
        <dbReference type="SAM" id="Phobius"/>
    </source>
</evidence>
<keyword evidence="4" id="KW-0732">Signal</keyword>
<evidence type="ECO:0000256" key="4">
    <source>
        <dbReference type="ARBA" id="ARBA00022729"/>
    </source>
</evidence>
<dbReference type="GO" id="GO:0005576">
    <property type="term" value="C:extracellular region"/>
    <property type="evidence" value="ECO:0007669"/>
    <property type="project" value="UniProtKB-SubCell"/>
</dbReference>
<dbReference type="Pfam" id="PF16810">
    <property type="entry name" value="RXLR"/>
    <property type="match status" value="1"/>
</dbReference>
<reference evidence="7" key="1">
    <citation type="submission" date="2023-04" db="EMBL/GenBank/DDBJ databases">
        <title>Phytophthora fragariaefolia NBRC 109709.</title>
        <authorList>
            <person name="Ichikawa N."/>
            <person name="Sato H."/>
            <person name="Tonouchi N."/>
        </authorList>
    </citation>
    <scope>NUCLEOTIDE SEQUENCE</scope>
    <source>
        <strain evidence="7">NBRC 109709</strain>
    </source>
</reference>
<proteinExistence type="inferred from homology"/>
<dbReference type="Proteomes" id="UP001165121">
    <property type="component" value="Unassembled WGS sequence"/>
</dbReference>
<dbReference type="AlphaFoldDB" id="A0A9W6X5D1"/>
<evidence type="ECO:0000313" key="7">
    <source>
        <dbReference type="EMBL" id="GMF31758.1"/>
    </source>
</evidence>
<dbReference type="EMBL" id="BSXT01000651">
    <property type="protein sequence ID" value="GMF31758.1"/>
    <property type="molecule type" value="Genomic_DNA"/>
</dbReference>
<evidence type="ECO:0000313" key="8">
    <source>
        <dbReference type="Proteomes" id="UP001165121"/>
    </source>
</evidence>
<evidence type="ECO:0000256" key="2">
    <source>
        <dbReference type="ARBA" id="ARBA00010400"/>
    </source>
</evidence>
<dbReference type="InterPro" id="IPR031825">
    <property type="entry name" value="RXLR"/>
</dbReference>